<dbReference type="Pfam" id="PF19850">
    <property type="entry name" value="DUF6325"/>
    <property type="match status" value="1"/>
</dbReference>
<protein>
    <recommendedName>
        <fullName evidence="3">DUF1269 domain-containing family protein</fullName>
    </recommendedName>
</protein>
<proteinExistence type="predicted"/>
<gene>
    <name evidence="1" type="ORF">GCM10009825_25220</name>
</gene>
<name>A0ABN2Z944_9MICC</name>
<keyword evidence="2" id="KW-1185">Reference proteome</keyword>
<evidence type="ECO:0000313" key="1">
    <source>
        <dbReference type="EMBL" id="GAA2138711.1"/>
    </source>
</evidence>
<comment type="caution">
    <text evidence="1">The sequence shown here is derived from an EMBL/GenBank/DDBJ whole genome shotgun (WGS) entry which is preliminary data.</text>
</comment>
<dbReference type="Proteomes" id="UP001500102">
    <property type="component" value="Unassembled WGS sequence"/>
</dbReference>
<dbReference type="EMBL" id="BAAAQB010000035">
    <property type="protein sequence ID" value="GAA2138711.1"/>
    <property type="molecule type" value="Genomic_DNA"/>
</dbReference>
<evidence type="ECO:0008006" key="3">
    <source>
        <dbReference type="Google" id="ProtNLM"/>
    </source>
</evidence>
<reference evidence="1 2" key="1">
    <citation type="journal article" date="2019" name="Int. J. Syst. Evol. Microbiol.">
        <title>The Global Catalogue of Microorganisms (GCM) 10K type strain sequencing project: providing services to taxonomists for standard genome sequencing and annotation.</title>
        <authorList>
            <consortium name="The Broad Institute Genomics Platform"/>
            <consortium name="The Broad Institute Genome Sequencing Center for Infectious Disease"/>
            <person name="Wu L."/>
            <person name="Ma J."/>
        </authorList>
    </citation>
    <scope>NUCLEOTIDE SEQUENCE [LARGE SCALE GENOMIC DNA]</scope>
    <source>
        <strain evidence="1 2">JCM 15921</strain>
    </source>
</reference>
<accession>A0ABN2Z944</accession>
<dbReference type="InterPro" id="IPR046288">
    <property type="entry name" value="DUF6325"/>
</dbReference>
<organism evidence="1 2">
    <name type="scientific">Arthrobacter humicola</name>
    <dbReference type="NCBI Taxonomy" id="409291"/>
    <lineage>
        <taxon>Bacteria</taxon>
        <taxon>Bacillati</taxon>
        <taxon>Actinomycetota</taxon>
        <taxon>Actinomycetes</taxon>
        <taxon>Micrococcales</taxon>
        <taxon>Micrococcaceae</taxon>
        <taxon>Arthrobacter</taxon>
    </lineage>
</organism>
<evidence type="ECO:0000313" key="2">
    <source>
        <dbReference type="Proteomes" id="UP001500102"/>
    </source>
</evidence>
<sequence>MEVILMADTFDELGPVDWLVVEFPGPNFGNGQVAPFLEDLVQRDLIRVLDMVFLRKTEDGTLETAEISDLDPSELGEVRTAEADLAMVLSEQDVMDLAETIAPGHSAAVLVWENQWAAPFGTAVRKAGGQLVASGRIPTQAVIAAFQADADAEAESSEETKEGA</sequence>